<feature type="transmembrane region" description="Helical" evidence="1">
    <location>
        <begin position="400"/>
        <end position="419"/>
    </location>
</feature>
<reference evidence="3" key="1">
    <citation type="journal article" date="2009" name="BMC Genomics">
        <title>The complete genome sequence of Staphylothermus marinus reveals differences in sulfur metabolism among heterotrophic Crenarchaeota.</title>
        <authorList>
            <person name="Anderson I.J."/>
            <person name="Dharmarajan L."/>
            <person name="Rodriguez J."/>
            <person name="Hooper S."/>
            <person name="Porat I."/>
            <person name="Ulrich L.E."/>
            <person name="Elkins J.G."/>
            <person name="Mavromatis K."/>
            <person name="Sun H."/>
            <person name="Land M."/>
            <person name="Lapidus A."/>
            <person name="Lucas S."/>
            <person name="Barry K."/>
            <person name="Huber H."/>
            <person name="Zhulin I.B."/>
            <person name="Whitman W.B."/>
            <person name="Mukhopadhyay B."/>
            <person name="Woese C."/>
            <person name="Bristow J."/>
            <person name="Kyrpides N."/>
        </authorList>
    </citation>
    <scope>NUCLEOTIDE SEQUENCE [LARGE SCALE GENOMIC DNA]</scope>
    <source>
        <strain evidence="3">ATCC 43588 / DSM 3639 / JCM 9404 / F1</strain>
    </source>
</reference>
<keyword evidence="3" id="KW-1185">Reference proteome</keyword>
<feature type="transmembrane region" description="Helical" evidence="1">
    <location>
        <begin position="133"/>
        <end position="154"/>
    </location>
</feature>
<dbReference type="STRING" id="399550.Smar_1516"/>
<dbReference type="RefSeq" id="WP_011839799.1">
    <property type="nucleotide sequence ID" value="NC_009033.1"/>
</dbReference>
<protein>
    <recommendedName>
        <fullName evidence="4">Stage II sporulation protein M</fullName>
    </recommendedName>
</protein>
<dbReference type="EMBL" id="CP000575">
    <property type="protein sequence ID" value="ABN70605.1"/>
    <property type="molecule type" value="Genomic_DNA"/>
</dbReference>
<dbReference type="eggNOG" id="arCOG06689">
    <property type="taxonomic scope" value="Archaea"/>
</dbReference>
<sequence length="451" mass="50501">MSTLETENKTSIPNGLEKLVRSFEFRKETYIPHIFPGIMLIISLPAYISLIYNIMFHGVQEATSSWYTSLATLYIGYILASAISIYRLLKITHTHLVNSGITSYYWLKKLDDYDSIIKLYRSGVMRRDLPSPLTGLIATLLSGGIAYPILLYVVDKTMRDHYYGEEGKFLGIHITNRINVEHGLVYVAATLLTVGLFLIIWDYIIVRNYNRHVKIIHGSHPEPPLTITTTLTYGEHGGEIPILALSLAFLGAGIYGLLGIIGFMNHLTGTIGYGLLIAGIAAYYRRKSFSSQVGRVYGFIYLSFILFSIIGYTSAQTYYSLYEETSKQLVELRTNDLFNLTRNIFINNFIISFISTIPIIGPLYLGVGLGNAALYYGVAINIALSEGNLSILLLPLMPHAILELLAYAFFASLSMRIFIEKESKFTIYFVISALILFTAAFIEALSVVAVR</sequence>
<feature type="transmembrane region" description="Helical" evidence="1">
    <location>
        <begin position="296"/>
        <end position="315"/>
    </location>
</feature>
<dbReference type="eggNOG" id="arCOG01995">
    <property type="taxonomic scope" value="Archaea"/>
</dbReference>
<name>A3DPP5_STAMF</name>
<feature type="transmembrane region" description="Helical" evidence="1">
    <location>
        <begin position="30"/>
        <end position="54"/>
    </location>
</feature>
<keyword evidence="1" id="KW-1133">Transmembrane helix</keyword>
<evidence type="ECO:0000313" key="2">
    <source>
        <dbReference type="EMBL" id="ABN70605.1"/>
    </source>
</evidence>
<dbReference type="InterPro" id="IPR002798">
    <property type="entry name" value="SpoIIM-like"/>
</dbReference>
<reference evidence="2 3" key="2">
    <citation type="journal article" date="2009" name="Stand. Genomic Sci.">
        <title>Complete genome sequence of Staphylothermus marinus Stetter and Fiala 1986 type strain F1.</title>
        <authorList>
            <person name="Anderson I.J."/>
            <person name="Sun H."/>
            <person name="Lapidus A."/>
            <person name="Copeland A."/>
            <person name="Glavina Del Rio T."/>
            <person name="Tice H."/>
            <person name="Dalin E."/>
            <person name="Lucas S."/>
            <person name="Barry K."/>
            <person name="Land M."/>
            <person name="Richardson P."/>
            <person name="Huber H."/>
            <person name="Kyrpides N.C."/>
        </authorList>
    </citation>
    <scope>NUCLEOTIDE SEQUENCE [LARGE SCALE GENOMIC DNA]</scope>
    <source>
        <strain evidence="3">ATCC 43588 / DSM 3639 / JCM 9404 / F1</strain>
    </source>
</reference>
<dbReference type="GeneID" id="4906750"/>
<keyword evidence="1" id="KW-0812">Transmembrane</keyword>
<organism evidence="2 3">
    <name type="scientific">Staphylothermus marinus (strain ATCC 43588 / DSM 3639 / JCM 9404 / F1)</name>
    <dbReference type="NCBI Taxonomy" id="399550"/>
    <lineage>
        <taxon>Archaea</taxon>
        <taxon>Thermoproteota</taxon>
        <taxon>Thermoprotei</taxon>
        <taxon>Desulfurococcales</taxon>
        <taxon>Desulfurococcaceae</taxon>
        <taxon>Staphylothermus</taxon>
    </lineage>
</organism>
<feature type="transmembrane region" description="Helical" evidence="1">
    <location>
        <begin position="267"/>
        <end position="284"/>
    </location>
</feature>
<accession>A3DPP5</accession>
<evidence type="ECO:0000313" key="3">
    <source>
        <dbReference type="Proteomes" id="UP000000254"/>
    </source>
</evidence>
<dbReference type="Proteomes" id="UP000000254">
    <property type="component" value="Chromosome"/>
</dbReference>
<evidence type="ECO:0008006" key="4">
    <source>
        <dbReference type="Google" id="ProtNLM"/>
    </source>
</evidence>
<feature type="transmembrane region" description="Helical" evidence="1">
    <location>
        <begin position="426"/>
        <end position="450"/>
    </location>
</feature>
<dbReference type="KEGG" id="smr:Smar_1516"/>
<feature type="transmembrane region" description="Helical" evidence="1">
    <location>
        <begin position="184"/>
        <end position="206"/>
    </location>
</feature>
<feature type="transmembrane region" description="Helical" evidence="1">
    <location>
        <begin position="242"/>
        <end position="261"/>
    </location>
</feature>
<proteinExistence type="predicted"/>
<dbReference type="AlphaFoldDB" id="A3DPP5"/>
<keyword evidence="1" id="KW-0472">Membrane</keyword>
<feature type="transmembrane region" description="Helical" evidence="1">
    <location>
        <begin position="66"/>
        <end position="89"/>
    </location>
</feature>
<evidence type="ECO:0000256" key="1">
    <source>
        <dbReference type="SAM" id="Phobius"/>
    </source>
</evidence>
<dbReference type="HOGENOM" id="CLU_606388_0_0_2"/>
<gene>
    <name evidence="2" type="ordered locus">Smar_1516</name>
</gene>
<dbReference type="Pfam" id="PF01944">
    <property type="entry name" value="SpoIIM"/>
    <property type="match status" value="1"/>
</dbReference>
<feature type="transmembrane region" description="Helical" evidence="1">
    <location>
        <begin position="344"/>
        <end position="367"/>
    </location>
</feature>